<dbReference type="InterPro" id="IPR006463">
    <property type="entry name" value="MiaB_methiolase"/>
</dbReference>
<dbReference type="PROSITE" id="PS51449">
    <property type="entry name" value="MTTASE_N"/>
    <property type="match status" value="1"/>
</dbReference>
<dbReference type="InterPro" id="IPR058240">
    <property type="entry name" value="rSAM_sf"/>
</dbReference>
<dbReference type="NCBIfam" id="TIGR00089">
    <property type="entry name" value="MiaB/RimO family radical SAM methylthiotransferase"/>
    <property type="match status" value="1"/>
</dbReference>
<dbReference type="CDD" id="cd01335">
    <property type="entry name" value="Radical_SAM"/>
    <property type="match status" value="1"/>
</dbReference>
<dbReference type="GO" id="GO:0035597">
    <property type="term" value="F:tRNA-2-methylthio-N(6)-dimethylallyladenosine(37) synthase activity"/>
    <property type="evidence" value="ECO:0007669"/>
    <property type="project" value="UniProtKB-EC"/>
</dbReference>
<keyword evidence="4 13" id="KW-0808">Transferase</keyword>
<dbReference type="GO" id="GO:0051539">
    <property type="term" value="F:4 iron, 4 sulfur cluster binding"/>
    <property type="evidence" value="ECO:0007669"/>
    <property type="project" value="UniProtKB-UniRule"/>
</dbReference>
<dbReference type="AlphaFoldDB" id="A0AAU8PH72"/>
<dbReference type="SUPFAM" id="SSF102114">
    <property type="entry name" value="Radical SAM enzymes"/>
    <property type="match status" value="1"/>
</dbReference>
<evidence type="ECO:0000256" key="9">
    <source>
        <dbReference type="ARBA" id="ARBA00033765"/>
    </source>
</evidence>
<dbReference type="Gene3D" id="3.80.30.20">
    <property type="entry name" value="tm_1862 like domain"/>
    <property type="match status" value="1"/>
</dbReference>
<dbReference type="Pfam" id="PF04055">
    <property type="entry name" value="Radical_SAM"/>
    <property type="match status" value="1"/>
</dbReference>
<dbReference type="GO" id="GO:0005829">
    <property type="term" value="C:cytosol"/>
    <property type="evidence" value="ECO:0007669"/>
    <property type="project" value="TreeGrafter"/>
</dbReference>
<reference evidence="18" key="1">
    <citation type="journal article" date="2012" name="PLoS Negl. Trop. Dis.">
        <title>Whole genome sequences of three Treponema pallidum ssp. pertenue strains: yaws and syphilis treponemes differ in less than 0.2% of the genome sequence.</title>
        <authorList>
            <person name="Cejkova D."/>
            <person name="Zobanikova M."/>
            <person name="Chen L."/>
            <person name="Pospisilova P."/>
            <person name="Strouhal M."/>
            <person name="Qin X."/>
            <person name="Mikalova L."/>
            <person name="Norris S.J."/>
            <person name="Muzny D.M."/>
            <person name="Gibbs R.A."/>
            <person name="Fulton L.L."/>
            <person name="Sodergren E."/>
            <person name="Weinstock G.M."/>
            <person name="Smajs D."/>
        </authorList>
    </citation>
    <scope>NUCLEOTIDE SEQUENCE [LARGE SCALE GENOMIC DNA]</scope>
    <source>
        <strain evidence="18">Gauthier</strain>
    </source>
</reference>
<evidence type="ECO:0000259" key="15">
    <source>
        <dbReference type="PROSITE" id="PS51449"/>
    </source>
</evidence>
<evidence type="ECO:0000256" key="4">
    <source>
        <dbReference type="ARBA" id="ARBA00022679"/>
    </source>
</evidence>
<dbReference type="FunFam" id="3.80.30.20:FF:000001">
    <property type="entry name" value="tRNA-2-methylthio-N(6)-dimethylallyladenosine synthase 2"/>
    <property type="match status" value="1"/>
</dbReference>
<protein>
    <recommendedName>
        <fullName evidence="10 13">tRNA-2-methylthio-N(6)-dimethylallyladenosine synthase</fullName>
        <ecNumber evidence="9 13">2.8.4.3</ecNumber>
    </recommendedName>
    <alternativeName>
        <fullName evidence="12 13">(Dimethylallyl)adenosine tRNA methylthiotransferase MiaB</fullName>
    </alternativeName>
    <alternativeName>
        <fullName evidence="11 13">tRNA-i(6)A37 methylthiotransferase</fullName>
    </alternativeName>
</protein>
<feature type="binding site" evidence="13">
    <location>
        <position position="10"/>
    </location>
    <ligand>
        <name>[4Fe-4S] cluster</name>
        <dbReference type="ChEBI" id="CHEBI:49883"/>
        <label>1</label>
    </ligand>
</feature>
<dbReference type="InterPro" id="IPR038135">
    <property type="entry name" value="Methylthiotransferase_N_sf"/>
</dbReference>
<keyword evidence="5 13" id="KW-0949">S-adenosyl-L-methionine</keyword>
<dbReference type="PANTHER" id="PTHR43020:SF2">
    <property type="entry name" value="MITOCHONDRIAL TRNA METHYLTHIOTRANSFERASE CDK5RAP1"/>
    <property type="match status" value="1"/>
</dbReference>
<feature type="binding site" evidence="13">
    <location>
        <position position="46"/>
    </location>
    <ligand>
        <name>[4Fe-4S] cluster</name>
        <dbReference type="ChEBI" id="CHEBI:49883"/>
        <label>1</label>
    </ligand>
</feature>
<dbReference type="GeneID" id="93876521"/>
<dbReference type="GO" id="GO:0046872">
    <property type="term" value="F:metal ion binding"/>
    <property type="evidence" value="ECO:0007669"/>
    <property type="project" value="UniProtKB-KW"/>
</dbReference>
<feature type="binding site" evidence="13">
    <location>
        <position position="162"/>
    </location>
    <ligand>
        <name>[4Fe-4S] cluster</name>
        <dbReference type="ChEBI" id="CHEBI:49883"/>
        <label>2</label>
        <note>4Fe-4S-S-AdoMet</note>
    </ligand>
</feature>
<dbReference type="PROSITE" id="PS01278">
    <property type="entry name" value="MTTASE_RADICAL"/>
    <property type="match status" value="1"/>
</dbReference>
<evidence type="ECO:0000256" key="5">
    <source>
        <dbReference type="ARBA" id="ARBA00022691"/>
    </source>
</evidence>
<dbReference type="Pfam" id="PF00919">
    <property type="entry name" value="UPF0004"/>
    <property type="match status" value="1"/>
</dbReference>
<feature type="domain" description="MTTase N-terminal" evidence="15">
    <location>
        <begin position="1"/>
        <end position="116"/>
    </location>
</feature>
<sequence>MTYFFETYGCQMNVAESASVEQLLLARGWTKAVDAQTCDVLIINTCSVRITAETRVFGRLGLFSSLKKKRAFFIILMGCMAQRLHDKIQQQFPRIDYVVGTFAHARFESIFQEIEQKLTQKDYRFEFISERYREHPVSGYRFFASSYSEGSFQSFIPIMNGCNNFCSFCIVPYVRGREISRDLDAILQEVDVLSEKGVREITLLGQNVNSYRGRDREGNIVTFPQLLRHLVRRCEVKDQIKWIRFVSSHPKDLSDDLIATIAQESRLCRLVHLPVQHGANGVLKRMRRSYTREQYLSLVGKLKASVPNVALSTDILIGFPGETEEDFEQTLDLMREVEFDSAFMYHYNPREGTPAYDFPDRIPDATRIARLQRVIALQMSTTLKKMRARVGKTLPVLVESRSRNNPEELFGHTELGEMTVLEGKVDPTYIGRFVDVQVKEVRGRTLRAHLVQERAK</sequence>
<keyword evidence="8 13" id="KW-0411">Iron-sulfur</keyword>
<gene>
    <name evidence="17" type="primary">miaB2</name>
    <name evidence="13" type="synonym">miaB</name>
    <name evidence="17" type="ordered locus">TPEGAU_0754</name>
</gene>
<keyword evidence="2 13" id="KW-0004">4Fe-4S</keyword>
<comment type="subunit">
    <text evidence="13">Monomer.</text>
</comment>
<proteinExistence type="inferred from homology"/>
<dbReference type="InterPro" id="IPR006638">
    <property type="entry name" value="Elp3/MiaA/NifB-like_rSAM"/>
</dbReference>
<dbReference type="SMART" id="SM00729">
    <property type="entry name" value="Elp3"/>
    <property type="match status" value="1"/>
</dbReference>
<evidence type="ECO:0000313" key="17">
    <source>
        <dbReference type="EMBL" id="AEZ60018.1"/>
    </source>
</evidence>
<dbReference type="EMBL" id="CP002376">
    <property type="protein sequence ID" value="AEZ60018.1"/>
    <property type="molecule type" value="Genomic_DNA"/>
</dbReference>
<comment type="subcellular location">
    <subcellularLocation>
        <location evidence="13">Cytoplasm</location>
    </subcellularLocation>
</comment>
<dbReference type="InterPro" id="IPR007197">
    <property type="entry name" value="rSAM"/>
</dbReference>
<evidence type="ECO:0000256" key="6">
    <source>
        <dbReference type="ARBA" id="ARBA00022723"/>
    </source>
</evidence>
<feature type="binding site" evidence="13">
    <location>
        <position position="169"/>
    </location>
    <ligand>
        <name>[4Fe-4S] cluster</name>
        <dbReference type="ChEBI" id="CHEBI:49883"/>
        <label>2</label>
        <note>4Fe-4S-S-AdoMet</note>
    </ligand>
</feature>
<keyword evidence="6 13" id="KW-0479">Metal-binding</keyword>
<accession>A0AAU8PH72</accession>
<dbReference type="EC" id="2.8.4.3" evidence="9 13"/>
<dbReference type="SFLD" id="SFLDG01082">
    <property type="entry name" value="B12-binding_domain_containing"/>
    <property type="match status" value="1"/>
</dbReference>
<evidence type="ECO:0000256" key="2">
    <source>
        <dbReference type="ARBA" id="ARBA00022485"/>
    </source>
</evidence>
<evidence type="ECO:0000256" key="7">
    <source>
        <dbReference type="ARBA" id="ARBA00023004"/>
    </source>
</evidence>
<comment type="function">
    <text evidence="1 13">Catalyzes the methylthiolation of N6-(dimethylallyl)adenosine (i(6)A), leading to the formation of 2-methylthio-N6-(dimethylallyl)adenosine (ms(2)i(6)A) at position 37 in tRNAs that read codons beginning with uridine.</text>
</comment>
<evidence type="ECO:0000256" key="13">
    <source>
        <dbReference type="HAMAP-Rule" id="MF_01864"/>
    </source>
</evidence>
<evidence type="ECO:0000256" key="12">
    <source>
        <dbReference type="ARBA" id="ARBA00081141"/>
    </source>
</evidence>
<evidence type="ECO:0000256" key="8">
    <source>
        <dbReference type="ARBA" id="ARBA00023014"/>
    </source>
</evidence>
<dbReference type="InterPro" id="IPR023404">
    <property type="entry name" value="rSAM_horseshoe"/>
</dbReference>
<dbReference type="PROSITE" id="PS51918">
    <property type="entry name" value="RADICAL_SAM"/>
    <property type="match status" value="1"/>
</dbReference>
<comment type="catalytic activity">
    <reaction evidence="13">
        <text>N(6)-dimethylallyladenosine(37) in tRNA + (sulfur carrier)-SH + AH2 + 2 S-adenosyl-L-methionine = 2-methylsulfanyl-N(6)-dimethylallyladenosine(37) in tRNA + (sulfur carrier)-H + 5'-deoxyadenosine + L-methionine + A + S-adenosyl-L-homocysteine + 2 H(+)</text>
        <dbReference type="Rhea" id="RHEA:37067"/>
        <dbReference type="Rhea" id="RHEA-COMP:10375"/>
        <dbReference type="Rhea" id="RHEA-COMP:10376"/>
        <dbReference type="Rhea" id="RHEA-COMP:14737"/>
        <dbReference type="Rhea" id="RHEA-COMP:14739"/>
        <dbReference type="ChEBI" id="CHEBI:13193"/>
        <dbReference type="ChEBI" id="CHEBI:15378"/>
        <dbReference type="ChEBI" id="CHEBI:17319"/>
        <dbReference type="ChEBI" id="CHEBI:17499"/>
        <dbReference type="ChEBI" id="CHEBI:29917"/>
        <dbReference type="ChEBI" id="CHEBI:57844"/>
        <dbReference type="ChEBI" id="CHEBI:57856"/>
        <dbReference type="ChEBI" id="CHEBI:59789"/>
        <dbReference type="ChEBI" id="CHEBI:64428"/>
        <dbReference type="ChEBI" id="CHEBI:74415"/>
        <dbReference type="ChEBI" id="CHEBI:74417"/>
        <dbReference type="EC" id="2.8.4.3"/>
    </reaction>
</comment>
<feature type="binding site" evidence="13">
    <location>
        <position position="166"/>
    </location>
    <ligand>
        <name>[4Fe-4S] cluster</name>
        <dbReference type="ChEBI" id="CHEBI:49883"/>
        <label>2</label>
        <note>4Fe-4S-S-AdoMet</note>
    </ligand>
</feature>
<dbReference type="PROSITE" id="PS50926">
    <property type="entry name" value="TRAM"/>
    <property type="match status" value="1"/>
</dbReference>
<dbReference type="Pfam" id="PF01938">
    <property type="entry name" value="TRAM"/>
    <property type="match status" value="1"/>
</dbReference>
<dbReference type="SFLD" id="SFLDF00273">
    <property type="entry name" value="(dimethylallyl)adenosine_tRNA"/>
    <property type="match status" value="1"/>
</dbReference>
<dbReference type="Proteomes" id="UP000008192">
    <property type="component" value="Chromosome"/>
</dbReference>
<name>A0AAU8PH72_TREPG</name>
<organism evidence="17 18">
    <name type="scientific">Treponema pallidum subsp. pertenue (strain Gauthier)</name>
    <dbReference type="NCBI Taxonomy" id="491080"/>
    <lineage>
        <taxon>Bacteria</taxon>
        <taxon>Pseudomonadati</taxon>
        <taxon>Spirochaetota</taxon>
        <taxon>Spirochaetia</taxon>
        <taxon>Spirochaetales</taxon>
        <taxon>Treponemataceae</taxon>
        <taxon>Treponema</taxon>
    </lineage>
</organism>
<dbReference type="InterPro" id="IPR005839">
    <property type="entry name" value="Methylthiotransferase"/>
</dbReference>
<dbReference type="SFLD" id="SFLDS00029">
    <property type="entry name" value="Radical_SAM"/>
    <property type="match status" value="1"/>
</dbReference>
<evidence type="ECO:0000256" key="10">
    <source>
        <dbReference type="ARBA" id="ARBA00068570"/>
    </source>
</evidence>
<dbReference type="FunFam" id="3.40.50.12160:FF:000003">
    <property type="entry name" value="CDK5 regulatory subunit-associated protein 1"/>
    <property type="match status" value="1"/>
</dbReference>
<dbReference type="KEGG" id="tpg:TPEGAU_0754"/>
<keyword evidence="13" id="KW-0819">tRNA processing</keyword>
<keyword evidence="3 13" id="KW-0963">Cytoplasm</keyword>
<evidence type="ECO:0000259" key="14">
    <source>
        <dbReference type="PROSITE" id="PS50926"/>
    </source>
</evidence>
<dbReference type="HAMAP" id="MF_01864">
    <property type="entry name" value="tRNA_metthiotr_MiaB"/>
    <property type="match status" value="1"/>
</dbReference>
<feature type="domain" description="TRAM" evidence="14">
    <location>
        <begin position="387"/>
        <end position="452"/>
    </location>
</feature>
<dbReference type="InterPro" id="IPR013848">
    <property type="entry name" value="Methylthiotransferase_N"/>
</dbReference>
<comment type="similarity">
    <text evidence="13">Belongs to the methylthiotransferase family. MiaB subfamily.</text>
</comment>
<comment type="cofactor">
    <cofactor evidence="13">
        <name>[4Fe-4S] cluster</name>
        <dbReference type="ChEBI" id="CHEBI:49883"/>
    </cofactor>
    <text evidence="13">Binds 2 [4Fe-4S] clusters. One cluster is coordinated with 3 cysteines and an exchangeable S-adenosyl-L-methionine.</text>
</comment>
<keyword evidence="7 13" id="KW-0408">Iron</keyword>
<dbReference type="PANTHER" id="PTHR43020">
    <property type="entry name" value="CDK5 REGULATORY SUBUNIT-ASSOCIATED PROTEIN 1"/>
    <property type="match status" value="1"/>
</dbReference>
<dbReference type="SMR" id="A0AAU8PH72"/>
<evidence type="ECO:0000256" key="1">
    <source>
        <dbReference type="ARBA" id="ARBA00003234"/>
    </source>
</evidence>
<feature type="domain" description="Radical SAM core" evidence="16">
    <location>
        <begin position="148"/>
        <end position="384"/>
    </location>
</feature>
<dbReference type="SFLD" id="SFLDG01061">
    <property type="entry name" value="methylthiotransferase"/>
    <property type="match status" value="1"/>
</dbReference>
<dbReference type="Gene3D" id="3.40.50.12160">
    <property type="entry name" value="Methylthiotransferase, N-terminal domain"/>
    <property type="match status" value="1"/>
</dbReference>
<evidence type="ECO:0000313" key="18">
    <source>
        <dbReference type="Proteomes" id="UP000008192"/>
    </source>
</evidence>
<dbReference type="RefSeq" id="WP_010882199.1">
    <property type="nucleotide sequence ID" value="NC_016843.1"/>
</dbReference>
<feature type="binding site" evidence="13">
    <location>
        <position position="79"/>
    </location>
    <ligand>
        <name>[4Fe-4S] cluster</name>
        <dbReference type="ChEBI" id="CHEBI:49883"/>
        <label>1</label>
    </ligand>
</feature>
<dbReference type="NCBIfam" id="TIGR01574">
    <property type="entry name" value="miaB-methiolase"/>
    <property type="match status" value="1"/>
</dbReference>
<dbReference type="InterPro" id="IPR002792">
    <property type="entry name" value="TRAM_dom"/>
</dbReference>
<dbReference type="InterPro" id="IPR020612">
    <property type="entry name" value="Methylthiotransferase_CS"/>
</dbReference>
<evidence type="ECO:0000256" key="3">
    <source>
        <dbReference type="ARBA" id="ARBA00022490"/>
    </source>
</evidence>
<evidence type="ECO:0000256" key="11">
    <source>
        <dbReference type="ARBA" id="ARBA00080698"/>
    </source>
</evidence>
<evidence type="ECO:0000259" key="16">
    <source>
        <dbReference type="PROSITE" id="PS51918"/>
    </source>
</evidence>